<keyword evidence="2" id="KW-1185">Reference proteome</keyword>
<feature type="non-terminal residue" evidence="1">
    <location>
        <position position="111"/>
    </location>
</feature>
<dbReference type="EMBL" id="CAJVPP010007485">
    <property type="protein sequence ID" value="CAG8688885.1"/>
    <property type="molecule type" value="Genomic_DNA"/>
</dbReference>
<dbReference type="AlphaFoldDB" id="A0A9N9HJZ9"/>
<reference evidence="1" key="1">
    <citation type="submission" date="2021-06" db="EMBL/GenBank/DDBJ databases">
        <authorList>
            <person name="Kallberg Y."/>
            <person name="Tangrot J."/>
            <person name="Rosling A."/>
        </authorList>
    </citation>
    <scope>NUCLEOTIDE SEQUENCE</scope>
    <source>
        <strain evidence="1">87-6 pot B 2015</strain>
    </source>
</reference>
<protein>
    <submittedName>
        <fullName evidence="1">11005_t:CDS:1</fullName>
    </submittedName>
</protein>
<evidence type="ECO:0000313" key="1">
    <source>
        <dbReference type="EMBL" id="CAG8688885.1"/>
    </source>
</evidence>
<sequence length="111" mass="12963">PYVFYYTTFINHISNTPPTVLTEMDIDKSQSISTISSTIAKSISTNIYDKSCSLITPIINKSEKIYNPHHKVLFNEYTIEEFFLDEFNDPKKIKIEKYQDKLSKNISDEKE</sequence>
<proteinExistence type="predicted"/>
<organism evidence="1 2">
    <name type="scientific">Funneliformis mosseae</name>
    <name type="common">Endomycorrhizal fungus</name>
    <name type="synonym">Glomus mosseae</name>
    <dbReference type="NCBI Taxonomy" id="27381"/>
    <lineage>
        <taxon>Eukaryota</taxon>
        <taxon>Fungi</taxon>
        <taxon>Fungi incertae sedis</taxon>
        <taxon>Mucoromycota</taxon>
        <taxon>Glomeromycotina</taxon>
        <taxon>Glomeromycetes</taxon>
        <taxon>Glomerales</taxon>
        <taxon>Glomeraceae</taxon>
        <taxon>Funneliformis</taxon>
    </lineage>
</organism>
<gene>
    <name evidence="1" type="ORF">FMOSSE_LOCUS13242</name>
</gene>
<accession>A0A9N9HJZ9</accession>
<evidence type="ECO:0000313" key="2">
    <source>
        <dbReference type="Proteomes" id="UP000789375"/>
    </source>
</evidence>
<dbReference type="Proteomes" id="UP000789375">
    <property type="component" value="Unassembled WGS sequence"/>
</dbReference>
<name>A0A9N9HJZ9_FUNMO</name>
<comment type="caution">
    <text evidence="1">The sequence shown here is derived from an EMBL/GenBank/DDBJ whole genome shotgun (WGS) entry which is preliminary data.</text>
</comment>